<reference evidence="1" key="1">
    <citation type="journal article" date="2020" name="Stud. Mycol.">
        <title>101 Dothideomycetes genomes: a test case for predicting lifestyles and emergence of pathogens.</title>
        <authorList>
            <person name="Haridas S."/>
            <person name="Albert R."/>
            <person name="Binder M."/>
            <person name="Bloem J."/>
            <person name="Labutti K."/>
            <person name="Salamov A."/>
            <person name="Andreopoulos B."/>
            <person name="Baker S."/>
            <person name="Barry K."/>
            <person name="Bills G."/>
            <person name="Bluhm B."/>
            <person name="Cannon C."/>
            <person name="Castanera R."/>
            <person name="Culley D."/>
            <person name="Daum C."/>
            <person name="Ezra D."/>
            <person name="Gonzalez J."/>
            <person name="Henrissat B."/>
            <person name="Kuo A."/>
            <person name="Liang C."/>
            <person name="Lipzen A."/>
            <person name="Lutzoni F."/>
            <person name="Magnuson J."/>
            <person name="Mondo S."/>
            <person name="Nolan M."/>
            <person name="Ohm R."/>
            <person name="Pangilinan J."/>
            <person name="Park H.-J."/>
            <person name="Ramirez L."/>
            <person name="Alfaro M."/>
            <person name="Sun H."/>
            <person name="Tritt A."/>
            <person name="Yoshinaga Y."/>
            <person name="Zwiers L.-H."/>
            <person name="Turgeon B."/>
            <person name="Goodwin S."/>
            <person name="Spatafora J."/>
            <person name="Crous P."/>
            <person name="Grigoriev I."/>
        </authorList>
    </citation>
    <scope>NUCLEOTIDE SEQUENCE</scope>
    <source>
        <strain evidence="1">CBS 123094</strain>
    </source>
</reference>
<proteinExistence type="predicted"/>
<keyword evidence="2" id="KW-1185">Reference proteome</keyword>
<gene>
    <name evidence="1" type="ORF">P154DRAFT_64323</name>
</gene>
<name>A0A6A5WUY1_9PLEO</name>
<dbReference type="Gene3D" id="3.20.170.20">
    <property type="entry name" value="Protein of unknown function DUF952"/>
    <property type="match status" value="1"/>
</dbReference>
<evidence type="ECO:0008006" key="3">
    <source>
        <dbReference type="Google" id="ProtNLM"/>
    </source>
</evidence>
<dbReference type="SUPFAM" id="SSF56399">
    <property type="entry name" value="ADP-ribosylation"/>
    <property type="match status" value="1"/>
</dbReference>
<dbReference type="Proteomes" id="UP000799779">
    <property type="component" value="Unassembled WGS sequence"/>
</dbReference>
<protein>
    <recommendedName>
        <fullName evidence="3">DUF952 domain-containing protein</fullName>
    </recommendedName>
</protein>
<dbReference type="Pfam" id="PF06108">
    <property type="entry name" value="DUF952"/>
    <property type="match status" value="1"/>
</dbReference>
<dbReference type="InterPro" id="IPR009297">
    <property type="entry name" value="DUF952"/>
</dbReference>
<evidence type="ECO:0000313" key="1">
    <source>
        <dbReference type="EMBL" id="KAF2004001.1"/>
    </source>
</evidence>
<dbReference type="PANTHER" id="PTHR34129">
    <property type="entry name" value="BLR1139 PROTEIN"/>
    <property type="match status" value="1"/>
</dbReference>
<dbReference type="PANTHER" id="PTHR34129:SF1">
    <property type="entry name" value="DUF952 DOMAIN-CONTAINING PROTEIN"/>
    <property type="match status" value="1"/>
</dbReference>
<accession>A0A6A5WUY1</accession>
<dbReference type="AlphaFoldDB" id="A0A6A5WUY1"/>
<sequence length="109" mass="11994">MPAPTPLPTYLYKILPIAPPTPLPSTLPLSELDSNDGYIHLSTSTQTSSTASKYFSSFSTLWLLRLKLCVLEEGEGEVKWEEVGRGCFAHLYGGGRCWSWSGEVESPDV</sequence>
<evidence type="ECO:0000313" key="2">
    <source>
        <dbReference type="Proteomes" id="UP000799779"/>
    </source>
</evidence>
<dbReference type="EMBL" id="ML977569">
    <property type="protein sequence ID" value="KAF2004001.1"/>
    <property type="molecule type" value="Genomic_DNA"/>
</dbReference>
<organism evidence="1 2">
    <name type="scientific">Amniculicola lignicola CBS 123094</name>
    <dbReference type="NCBI Taxonomy" id="1392246"/>
    <lineage>
        <taxon>Eukaryota</taxon>
        <taxon>Fungi</taxon>
        <taxon>Dikarya</taxon>
        <taxon>Ascomycota</taxon>
        <taxon>Pezizomycotina</taxon>
        <taxon>Dothideomycetes</taxon>
        <taxon>Pleosporomycetidae</taxon>
        <taxon>Pleosporales</taxon>
        <taxon>Amniculicolaceae</taxon>
        <taxon>Amniculicola</taxon>
    </lineage>
</organism>